<proteinExistence type="inferred from homology"/>
<dbReference type="PANTHER" id="PTHR42917:SF2">
    <property type="entry name" value="2,4-DIENOYL-COA REDUCTASE [(2E)-ENOYL-COA-PRODUCING]"/>
    <property type="match status" value="1"/>
</dbReference>
<evidence type="ECO:0000256" key="3">
    <source>
        <dbReference type="ARBA" id="ARBA00011048"/>
    </source>
</evidence>
<sequence>MASTPLPSTSRAEAPRYPSVRRPVRIGTLTLPHRIVMGSMHLNRETGDPDALAAFYAERAAGGAALIVTGGAAVSRVGAGGAGYGIITEPAHAAPWRTVVDAVHSAGGRIALQLFHAGRYASPAAFGLTPVAPSAVYSRFSDATPAALDEGGIAATIDDFARAAVVARELGFDGVEIMASEGYLLNQFASPVTNLRDDAWGGDAARRRAFPVAVTRAVRDAVGDAPVIVRMSGADLVEGSSTPDEVDALAVALVRAGADAIDVGIGWHEARVPTVQSMVPHGAFTPVAGRIRAALASAPVPVIASNRINTLAQAEQVLTAGEADIVSMARPFLADPHIVAASFAGREAAVTLCIGCNEACIDRSLGTEPVSCTVNPRAGRELEFPLVAASRPSARRVAVVGAGPAGMEAARAATFAGAQVTLFEEAAEIGGQFLLAGAVPGKGDFAALARSFTHVLDETGVGVRTGCAAGPEDVVGFDHVIVATGVVPRRVELPGVERALDYAQAFADLSRVGERVVVIGAGGIAVDLAHLLVEGEDASSFLVEHGLRDGMLPPPRRQVTIMRRHGPIGAGMGLTTRWAAVQAIRRRGVRTLTGVEYRAVEAGGVRIAVDGVEELVEADTVIVAAGQTPRSALAAELSARGIPHTVVGGARNTSGLNAVAAFEEGLRAGDAAARAAR</sequence>
<keyword evidence="9" id="KW-0411">Iron-sulfur</keyword>
<dbReference type="SUPFAM" id="SSF51905">
    <property type="entry name" value="FAD/NAD(P)-binding domain"/>
    <property type="match status" value="1"/>
</dbReference>
<evidence type="ECO:0000259" key="11">
    <source>
        <dbReference type="Pfam" id="PF07992"/>
    </source>
</evidence>
<evidence type="ECO:0000256" key="6">
    <source>
        <dbReference type="ARBA" id="ARBA00022723"/>
    </source>
</evidence>
<reference evidence="12 13" key="1">
    <citation type="submission" date="2023-03" db="EMBL/GenBank/DDBJ databases">
        <title>Genome sequence of Microbacterium sp. KACC 23027.</title>
        <authorList>
            <person name="Kim S."/>
            <person name="Heo J."/>
            <person name="Kwon S.-W."/>
        </authorList>
    </citation>
    <scope>NUCLEOTIDE SEQUENCE [LARGE SCALE GENOMIC DNA]</scope>
    <source>
        <strain evidence="12 13">KACC 23027</strain>
    </source>
</reference>
<evidence type="ECO:0000256" key="2">
    <source>
        <dbReference type="ARBA" id="ARBA00001966"/>
    </source>
</evidence>
<dbReference type="Pfam" id="PF07992">
    <property type="entry name" value="Pyr_redox_2"/>
    <property type="match status" value="1"/>
</dbReference>
<evidence type="ECO:0000256" key="8">
    <source>
        <dbReference type="ARBA" id="ARBA00023004"/>
    </source>
</evidence>
<dbReference type="Gene3D" id="3.20.20.70">
    <property type="entry name" value="Aldolase class I"/>
    <property type="match status" value="1"/>
</dbReference>
<dbReference type="InterPro" id="IPR036188">
    <property type="entry name" value="FAD/NAD-bd_sf"/>
</dbReference>
<evidence type="ECO:0000259" key="10">
    <source>
        <dbReference type="Pfam" id="PF00724"/>
    </source>
</evidence>
<evidence type="ECO:0000256" key="5">
    <source>
        <dbReference type="ARBA" id="ARBA00022643"/>
    </source>
</evidence>
<keyword evidence="7" id="KW-0560">Oxidoreductase</keyword>
<keyword evidence="4" id="KW-0285">Flavoprotein</keyword>
<dbReference type="InterPro" id="IPR001155">
    <property type="entry name" value="OxRdtase_FMN_N"/>
</dbReference>
<organism evidence="12 13">
    <name type="scientific">Microbacterium horticulturae</name>
    <dbReference type="NCBI Taxonomy" id="3028316"/>
    <lineage>
        <taxon>Bacteria</taxon>
        <taxon>Bacillati</taxon>
        <taxon>Actinomycetota</taxon>
        <taxon>Actinomycetes</taxon>
        <taxon>Micrococcales</taxon>
        <taxon>Microbacteriaceae</taxon>
        <taxon>Microbacterium</taxon>
    </lineage>
</organism>
<dbReference type="Proteomes" id="UP001214553">
    <property type="component" value="Chromosome"/>
</dbReference>
<dbReference type="InterPro" id="IPR051793">
    <property type="entry name" value="NADH:flavin_oxidoreductase"/>
</dbReference>
<evidence type="ECO:0000256" key="9">
    <source>
        <dbReference type="ARBA" id="ARBA00023014"/>
    </source>
</evidence>
<comment type="similarity">
    <text evidence="3">In the N-terminal section; belongs to the NADH:flavin oxidoreductase/NADH oxidase family.</text>
</comment>
<dbReference type="Pfam" id="PF00724">
    <property type="entry name" value="Oxidored_FMN"/>
    <property type="match status" value="1"/>
</dbReference>
<feature type="domain" description="NADH:flavin oxidoreductase/NADH oxidase N-terminal" evidence="10">
    <location>
        <begin position="22"/>
        <end position="340"/>
    </location>
</feature>
<dbReference type="Gene3D" id="3.40.50.720">
    <property type="entry name" value="NAD(P)-binding Rossmann-like Domain"/>
    <property type="match status" value="1"/>
</dbReference>
<dbReference type="PANTHER" id="PTHR42917">
    <property type="entry name" value="2,4-DIENOYL-COA REDUCTASE"/>
    <property type="match status" value="1"/>
</dbReference>
<evidence type="ECO:0000256" key="4">
    <source>
        <dbReference type="ARBA" id="ARBA00022630"/>
    </source>
</evidence>
<gene>
    <name evidence="12" type="ORF">PU630_04785</name>
</gene>
<keyword evidence="13" id="KW-1185">Reference proteome</keyword>
<name>A0ABY8C098_9MICO</name>
<dbReference type="PRINTS" id="PR00411">
    <property type="entry name" value="PNDRDTASEI"/>
</dbReference>
<keyword evidence="8" id="KW-0408">Iron</keyword>
<dbReference type="SUPFAM" id="SSF51395">
    <property type="entry name" value="FMN-linked oxidoreductases"/>
    <property type="match status" value="1"/>
</dbReference>
<evidence type="ECO:0000256" key="7">
    <source>
        <dbReference type="ARBA" id="ARBA00023002"/>
    </source>
</evidence>
<comment type="cofactor">
    <cofactor evidence="2">
        <name>[4Fe-4S] cluster</name>
        <dbReference type="ChEBI" id="CHEBI:49883"/>
    </cofactor>
</comment>
<evidence type="ECO:0000256" key="1">
    <source>
        <dbReference type="ARBA" id="ARBA00001917"/>
    </source>
</evidence>
<dbReference type="Gene3D" id="3.50.50.60">
    <property type="entry name" value="FAD/NAD(P)-binding domain"/>
    <property type="match status" value="1"/>
</dbReference>
<feature type="domain" description="FAD/NAD(P)-binding" evidence="11">
    <location>
        <begin position="396"/>
        <end position="638"/>
    </location>
</feature>
<accession>A0ABY8C098</accession>
<keyword evidence="5" id="KW-0288">FMN</keyword>
<keyword evidence="6" id="KW-0479">Metal-binding</keyword>
<dbReference type="RefSeq" id="WP_275279222.1">
    <property type="nucleotide sequence ID" value="NZ_CP119108.1"/>
</dbReference>
<dbReference type="InterPro" id="IPR013785">
    <property type="entry name" value="Aldolase_TIM"/>
</dbReference>
<evidence type="ECO:0000313" key="13">
    <source>
        <dbReference type="Proteomes" id="UP001214553"/>
    </source>
</evidence>
<comment type="cofactor">
    <cofactor evidence="1">
        <name>FMN</name>
        <dbReference type="ChEBI" id="CHEBI:58210"/>
    </cofactor>
</comment>
<evidence type="ECO:0000313" key="12">
    <source>
        <dbReference type="EMBL" id="WEG09880.1"/>
    </source>
</evidence>
<dbReference type="PRINTS" id="PR00368">
    <property type="entry name" value="FADPNR"/>
</dbReference>
<dbReference type="InterPro" id="IPR023753">
    <property type="entry name" value="FAD/NAD-binding_dom"/>
</dbReference>
<protein>
    <submittedName>
        <fullName evidence="12">FAD-dependent oxidoreductase</fullName>
    </submittedName>
</protein>
<dbReference type="EMBL" id="CP119108">
    <property type="protein sequence ID" value="WEG09880.1"/>
    <property type="molecule type" value="Genomic_DNA"/>
</dbReference>